<accession>A0ABD0KGH9</accession>
<keyword evidence="3" id="KW-1185">Reference proteome</keyword>
<sequence length="154" mass="16790">MLTIGWREKQQVPLLSVSVTEVLSRKAHNLVLVGGSSGLTPVKSPCLLRLCVPEQTNIEPSDNATSNRTVPRGFKQGAKEEPRRKPLGPQRSARVMADNERFMGISGPRSMWLCHLLRPSVCLVSGLEGESGLSGSKSQGGLEVSWTLVSDMYF</sequence>
<evidence type="ECO:0000313" key="3">
    <source>
        <dbReference type="Proteomes" id="UP001519460"/>
    </source>
</evidence>
<reference evidence="2 3" key="1">
    <citation type="journal article" date="2023" name="Sci. Data">
        <title>Genome assembly of the Korean intertidal mud-creeper Batillaria attramentaria.</title>
        <authorList>
            <person name="Patra A.K."/>
            <person name="Ho P.T."/>
            <person name="Jun S."/>
            <person name="Lee S.J."/>
            <person name="Kim Y."/>
            <person name="Won Y.J."/>
        </authorList>
    </citation>
    <scope>NUCLEOTIDE SEQUENCE [LARGE SCALE GENOMIC DNA]</scope>
    <source>
        <strain evidence="2">Wonlab-2016</strain>
    </source>
</reference>
<evidence type="ECO:0000313" key="2">
    <source>
        <dbReference type="EMBL" id="KAK7486164.1"/>
    </source>
</evidence>
<gene>
    <name evidence="2" type="ORF">BaRGS_00022630</name>
</gene>
<name>A0ABD0KGH9_9CAEN</name>
<proteinExistence type="predicted"/>
<dbReference type="Proteomes" id="UP001519460">
    <property type="component" value="Unassembled WGS sequence"/>
</dbReference>
<organism evidence="2 3">
    <name type="scientific">Batillaria attramentaria</name>
    <dbReference type="NCBI Taxonomy" id="370345"/>
    <lineage>
        <taxon>Eukaryota</taxon>
        <taxon>Metazoa</taxon>
        <taxon>Spiralia</taxon>
        <taxon>Lophotrochozoa</taxon>
        <taxon>Mollusca</taxon>
        <taxon>Gastropoda</taxon>
        <taxon>Caenogastropoda</taxon>
        <taxon>Sorbeoconcha</taxon>
        <taxon>Cerithioidea</taxon>
        <taxon>Batillariidae</taxon>
        <taxon>Batillaria</taxon>
    </lineage>
</organism>
<dbReference type="EMBL" id="JACVVK020000183">
    <property type="protein sequence ID" value="KAK7486164.1"/>
    <property type="molecule type" value="Genomic_DNA"/>
</dbReference>
<feature type="region of interest" description="Disordered" evidence="1">
    <location>
        <begin position="57"/>
        <end position="91"/>
    </location>
</feature>
<evidence type="ECO:0000256" key="1">
    <source>
        <dbReference type="SAM" id="MobiDB-lite"/>
    </source>
</evidence>
<feature type="compositionally biased region" description="Polar residues" evidence="1">
    <location>
        <begin position="57"/>
        <end position="69"/>
    </location>
</feature>
<protein>
    <submittedName>
        <fullName evidence="2">Uncharacterized protein</fullName>
    </submittedName>
</protein>
<dbReference type="AlphaFoldDB" id="A0ABD0KGH9"/>
<comment type="caution">
    <text evidence="2">The sequence shown here is derived from an EMBL/GenBank/DDBJ whole genome shotgun (WGS) entry which is preliminary data.</text>
</comment>